<reference evidence="8" key="1">
    <citation type="journal article" date="2018" name="DNA Res.">
        <title>Multiple hybrid de novo genome assembly of finger millet, an orphan allotetraploid crop.</title>
        <authorList>
            <person name="Hatakeyama M."/>
            <person name="Aluri S."/>
            <person name="Balachadran M.T."/>
            <person name="Sivarajan S.R."/>
            <person name="Patrignani A."/>
            <person name="Gruter S."/>
            <person name="Poveda L."/>
            <person name="Shimizu-Inatsugi R."/>
            <person name="Baeten J."/>
            <person name="Francoijs K.J."/>
            <person name="Nataraja K.N."/>
            <person name="Reddy Y.A.N."/>
            <person name="Phadnis S."/>
            <person name="Ravikumar R.L."/>
            <person name="Schlapbach R."/>
            <person name="Sreeman S.M."/>
            <person name="Shimizu K.K."/>
        </authorList>
    </citation>
    <scope>NUCLEOTIDE SEQUENCE</scope>
</reference>
<keyword evidence="6" id="KW-1133">Transmembrane helix</keyword>
<evidence type="ECO:0000313" key="8">
    <source>
        <dbReference type="EMBL" id="GJM94695.1"/>
    </source>
</evidence>
<feature type="domain" description="RRM" evidence="7">
    <location>
        <begin position="51"/>
        <end position="121"/>
    </location>
</feature>
<organism evidence="8 9">
    <name type="scientific">Eleusine coracana subsp. coracana</name>
    <dbReference type="NCBI Taxonomy" id="191504"/>
    <lineage>
        <taxon>Eukaryota</taxon>
        <taxon>Viridiplantae</taxon>
        <taxon>Streptophyta</taxon>
        <taxon>Embryophyta</taxon>
        <taxon>Tracheophyta</taxon>
        <taxon>Spermatophyta</taxon>
        <taxon>Magnoliopsida</taxon>
        <taxon>Liliopsida</taxon>
        <taxon>Poales</taxon>
        <taxon>Poaceae</taxon>
        <taxon>PACMAD clade</taxon>
        <taxon>Chloridoideae</taxon>
        <taxon>Cynodonteae</taxon>
        <taxon>Eleusininae</taxon>
        <taxon>Eleusine</taxon>
    </lineage>
</organism>
<dbReference type="PANTHER" id="PTHR23147">
    <property type="entry name" value="SERINE/ARGININE RICH SPLICING FACTOR"/>
    <property type="match status" value="1"/>
</dbReference>
<keyword evidence="1" id="KW-0507">mRNA processing</keyword>
<evidence type="ECO:0000256" key="1">
    <source>
        <dbReference type="ARBA" id="ARBA00022664"/>
    </source>
</evidence>
<sequence length="263" mass="29857">MRTCKMSRYDDRYDRYDDRYDRYDDRYDRYDDRYDRYDDRYDRSGRHGTNTKLYVGQLSSRTQIKDLDDLFSKYGRVKHVDLKRDFGFVEFSDPRDADDARCDLDGRKFDGSRIIVEFARGMGTGLVTVKLVTGKIGAITVEKVVILEETAGTVLKISSEGEATRDLHLLVVERTEPGIMAGVAVGVMVMMILRGLLSRKSVVRSLSPTKDNRGAGHKEQLPRSYSGSPRSPSLRARTAHNNGSYPGGSPRRGDSRRSLSPNH</sequence>
<name>A0AAV5C985_ELECO</name>
<feature type="region of interest" description="Disordered" evidence="5">
    <location>
        <begin position="207"/>
        <end position="263"/>
    </location>
</feature>
<dbReference type="AlphaFoldDB" id="A0AAV5C985"/>
<gene>
    <name evidence="8" type="primary">ga11367</name>
    <name evidence="8" type="ORF">PR202_ga11367</name>
</gene>
<evidence type="ECO:0000256" key="2">
    <source>
        <dbReference type="ARBA" id="ARBA00023187"/>
    </source>
</evidence>
<dbReference type="InterPro" id="IPR012677">
    <property type="entry name" value="Nucleotide-bd_a/b_plait_sf"/>
</dbReference>
<dbReference type="FunFam" id="3.30.70.330:FF:000272">
    <property type="entry name" value="Serine/arginine-rich splicing factor RS2Z32"/>
    <property type="match status" value="1"/>
</dbReference>
<dbReference type="Gene3D" id="3.30.70.330">
    <property type="match status" value="1"/>
</dbReference>
<evidence type="ECO:0000256" key="6">
    <source>
        <dbReference type="SAM" id="Phobius"/>
    </source>
</evidence>
<keyword evidence="3" id="KW-0694">RNA-binding</keyword>
<dbReference type="SUPFAM" id="SSF54928">
    <property type="entry name" value="RNA-binding domain, RBD"/>
    <property type="match status" value="1"/>
</dbReference>
<proteinExistence type="predicted"/>
<dbReference type="SMART" id="SM00360">
    <property type="entry name" value="RRM"/>
    <property type="match status" value="1"/>
</dbReference>
<dbReference type="InterPro" id="IPR000504">
    <property type="entry name" value="RRM_dom"/>
</dbReference>
<feature type="transmembrane region" description="Helical" evidence="6">
    <location>
        <begin position="178"/>
        <end position="197"/>
    </location>
</feature>
<comment type="caution">
    <text evidence="8">The sequence shown here is derived from an EMBL/GenBank/DDBJ whole genome shotgun (WGS) entry which is preliminary data.</text>
</comment>
<feature type="compositionally biased region" description="Basic and acidic residues" evidence="5">
    <location>
        <begin position="210"/>
        <end position="221"/>
    </location>
</feature>
<evidence type="ECO:0000259" key="7">
    <source>
        <dbReference type="PROSITE" id="PS50102"/>
    </source>
</evidence>
<dbReference type="EMBL" id="BQKI01000005">
    <property type="protein sequence ID" value="GJM94695.1"/>
    <property type="molecule type" value="Genomic_DNA"/>
</dbReference>
<evidence type="ECO:0000256" key="3">
    <source>
        <dbReference type="PROSITE-ProRule" id="PRU00176"/>
    </source>
</evidence>
<dbReference type="Pfam" id="PF00076">
    <property type="entry name" value="RRM_1"/>
    <property type="match status" value="1"/>
</dbReference>
<evidence type="ECO:0000313" key="9">
    <source>
        <dbReference type="Proteomes" id="UP001054889"/>
    </source>
</evidence>
<evidence type="ECO:0000256" key="4">
    <source>
        <dbReference type="SAM" id="Coils"/>
    </source>
</evidence>
<dbReference type="InterPro" id="IPR035979">
    <property type="entry name" value="RBD_domain_sf"/>
</dbReference>
<dbReference type="PROSITE" id="PS50102">
    <property type="entry name" value="RRM"/>
    <property type="match status" value="1"/>
</dbReference>
<keyword evidence="6" id="KW-0472">Membrane</keyword>
<reference evidence="8" key="2">
    <citation type="submission" date="2021-12" db="EMBL/GenBank/DDBJ databases">
        <title>Resequencing data analysis of finger millet.</title>
        <authorList>
            <person name="Hatakeyama M."/>
            <person name="Aluri S."/>
            <person name="Balachadran M.T."/>
            <person name="Sivarajan S.R."/>
            <person name="Poveda L."/>
            <person name="Shimizu-Inatsugi R."/>
            <person name="Schlapbach R."/>
            <person name="Sreeman S.M."/>
            <person name="Shimizu K.K."/>
        </authorList>
    </citation>
    <scope>NUCLEOTIDE SEQUENCE</scope>
</reference>
<feature type="compositionally biased region" description="Low complexity" evidence="5">
    <location>
        <begin position="222"/>
        <end position="235"/>
    </location>
</feature>
<keyword evidence="2" id="KW-0508">mRNA splicing</keyword>
<feature type="coiled-coil region" evidence="4">
    <location>
        <begin position="13"/>
        <end position="40"/>
    </location>
</feature>
<dbReference type="InterPro" id="IPR050907">
    <property type="entry name" value="SRSF"/>
</dbReference>
<keyword evidence="6" id="KW-0812">Transmembrane</keyword>
<evidence type="ECO:0000256" key="5">
    <source>
        <dbReference type="SAM" id="MobiDB-lite"/>
    </source>
</evidence>
<dbReference type="GO" id="GO:0006397">
    <property type="term" value="P:mRNA processing"/>
    <property type="evidence" value="ECO:0007669"/>
    <property type="project" value="UniProtKB-KW"/>
</dbReference>
<keyword evidence="4" id="KW-0175">Coiled coil</keyword>
<dbReference type="GO" id="GO:0003723">
    <property type="term" value="F:RNA binding"/>
    <property type="evidence" value="ECO:0007669"/>
    <property type="project" value="UniProtKB-UniRule"/>
</dbReference>
<keyword evidence="9" id="KW-1185">Reference proteome</keyword>
<dbReference type="Proteomes" id="UP001054889">
    <property type="component" value="Unassembled WGS sequence"/>
</dbReference>
<accession>A0AAV5C985</accession>
<protein>
    <recommendedName>
        <fullName evidence="7">RRM domain-containing protein</fullName>
    </recommendedName>
</protein>
<dbReference type="GO" id="GO:0008380">
    <property type="term" value="P:RNA splicing"/>
    <property type="evidence" value="ECO:0007669"/>
    <property type="project" value="UniProtKB-KW"/>
</dbReference>